<name>A0AC58G5H5_DANRE</name>
<organism evidence="1 2">
    <name type="scientific">Danio rerio</name>
    <name type="common">Zebrafish</name>
    <name type="synonym">Brachydanio rerio</name>
    <dbReference type="NCBI Taxonomy" id="7955"/>
    <lineage>
        <taxon>Eukaryota</taxon>
        <taxon>Metazoa</taxon>
        <taxon>Chordata</taxon>
        <taxon>Craniata</taxon>
        <taxon>Vertebrata</taxon>
        <taxon>Euteleostomi</taxon>
        <taxon>Actinopterygii</taxon>
        <taxon>Neopterygii</taxon>
        <taxon>Teleostei</taxon>
        <taxon>Ostariophysi</taxon>
        <taxon>Cypriniformes</taxon>
        <taxon>Danionidae</taxon>
        <taxon>Danioninae</taxon>
        <taxon>Danio</taxon>
    </lineage>
</organism>
<keyword evidence="1" id="KW-1185">Reference proteome</keyword>
<sequence length="320" mass="36272">MQNHSDLSLDSWSTADAMQNHSDLSSDSWSTANLVTSGLMGLCFVVGVPGNIAVILFIVFHMKRDNFTVHLMLNLAAADILCLITLPGWIYSQLMDFDKTACKLFTTLVYWSMYSSLMTVTVLSVYRCLRIRRPQLLSRMTKRKEQVLLLTIWILALVFSCPGVLTQEIILYESKMECERNLDTKTKLIFAMLESLFGFFVPLTIMVTSYCCLHKMATQGSFKHSRRLTKLVTRIVIVFFIFWAPHHLIKLEEIFAKFSGSDPFLSPIAEIVGCLTLINSCVNPFIYAFSSKSLKQKKELTGNEGSQHLHHIAVNNTSDT</sequence>
<evidence type="ECO:0000313" key="1">
    <source>
        <dbReference type="Proteomes" id="UP000000437"/>
    </source>
</evidence>
<accession>A0AC58G5H5</accession>
<evidence type="ECO:0000313" key="2">
    <source>
        <dbReference type="RefSeq" id="XP_073764979.1"/>
    </source>
</evidence>
<dbReference type="Proteomes" id="UP000000437">
    <property type="component" value="Chromosome 7"/>
</dbReference>
<proteinExistence type="predicted"/>
<dbReference type="RefSeq" id="XP_073764979.1">
    <property type="nucleotide sequence ID" value="XM_073908878.1"/>
</dbReference>
<reference evidence="2" key="1">
    <citation type="submission" date="2025-08" db="UniProtKB">
        <authorList>
            <consortium name="RefSeq"/>
        </authorList>
    </citation>
    <scope>IDENTIFICATION</scope>
    <source>
        <strain evidence="2">Tuebingen</strain>
        <tissue evidence="2">Fibroblasts and whole tissue</tissue>
    </source>
</reference>
<gene>
    <name evidence="2" type="primary">LOC141375429</name>
</gene>
<protein>
    <submittedName>
        <fullName evidence="2">G-protein coupled receptor 15-like isoform X1</fullName>
    </submittedName>
</protein>